<feature type="region of interest" description="Disordered" evidence="4">
    <location>
        <begin position="603"/>
        <end position="624"/>
    </location>
</feature>
<dbReference type="AlphaFoldDB" id="A0A9D4UMH0"/>
<evidence type="ECO:0000256" key="4">
    <source>
        <dbReference type="SAM" id="MobiDB-lite"/>
    </source>
</evidence>
<keyword evidence="6" id="KW-1185">Reference proteome</keyword>
<feature type="region of interest" description="Disordered" evidence="4">
    <location>
        <begin position="1117"/>
        <end position="1153"/>
    </location>
</feature>
<feature type="coiled-coil region" evidence="3">
    <location>
        <begin position="28"/>
        <end position="104"/>
    </location>
</feature>
<dbReference type="InterPro" id="IPR008587">
    <property type="entry name" value="FPP_plant"/>
</dbReference>
<organism evidence="5 6">
    <name type="scientific">Adiantum capillus-veneris</name>
    <name type="common">Maidenhair fern</name>
    <dbReference type="NCBI Taxonomy" id="13818"/>
    <lineage>
        <taxon>Eukaryota</taxon>
        <taxon>Viridiplantae</taxon>
        <taxon>Streptophyta</taxon>
        <taxon>Embryophyta</taxon>
        <taxon>Tracheophyta</taxon>
        <taxon>Polypodiopsida</taxon>
        <taxon>Polypodiidae</taxon>
        <taxon>Polypodiales</taxon>
        <taxon>Pteridineae</taxon>
        <taxon>Pteridaceae</taxon>
        <taxon>Vittarioideae</taxon>
        <taxon>Adiantum</taxon>
    </lineage>
</organism>
<feature type="compositionally biased region" description="Low complexity" evidence="4">
    <location>
        <begin position="306"/>
        <end position="321"/>
    </location>
</feature>
<feature type="coiled-coil region" evidence="3">
    <location>
        <begin position="750"/>
        <end position="798"/>
    </location>
</feature>
<dbReference type="PANTHER" id="PTHR31580:SF4">
    <property type="entry name" value="FILAMENT-LIKE PLANT PROTEIN 6"/>
    <property type="match status" value="1"/>
</dbReference>
<name>A0A9D4UMH0_ADICA</name>
<feature type="compositionally biased region" description="Polar residues" evidence="4">
    <location>
        <begin position="446"/>
        <end position="456"/>
    </location>
</feature>
<evidence type="ECO:0000256" key="2">
    <source>
        <dbReference type="ARBA" id="ARBA00023054"/>
    </source>
</evidence>
<gene>
    <name evidence="5" type="ORF">GOP47_0014677</name>
</gene>
<feature type="region of interest" description="Disordered" evidence="4">
    <location>
        <begin position="992"/>
        <end position="1052"/>
    </location>
</feature>
<evidence type="ECO:0000313" key="5">
    <source>
        <dbReference type="EMBL" id="KAI5070334.1"/>
    </source>
</evidence>
<feature type="coiled-coil region" evidence="3">
    <location>
        <begin position="145"/>
        <end position="239"/>
    </location>
</feature>
<feature type="coiled-coil region" evidence="3">
    <location>
        <begin position="698"/>
        <end position="725"/>
    </location>
</feature>
<feature type="region of interest" description="Disordered" evidence="4">
    <location>
        <begin position="274"/>
        <end position="322"/>
    </location>
</feature>
<dbReference type="OrthoDB" id="1926355at2759"/>
<evidence type="ECO:0008006" key="7">
    <source>
        <dbReference type="Google" id="ProtNLM"/>
    </source>
</evidence>
<accession>A0A9D4UMH0</accession>
<feature type="compositionally biased region" description="Polar residues" evidence="4">
    <location>
        <begin position="603"/>
        <end position="622"/>
    </location>
</feature>
<reference evidence="5" key="1">
    <citation type="submission" date="2021-01" db="EMBL/GenBank/DDBJ databases">
        <title>Adiantum capillus-veneris genome.</title>
        <authorList>
            <person name="Fang Y."/>
            <person name="Liao Q."/>
        </authorList>
    </citation>
    <scope>NUCLEOTIDE SEQUENCE</scope>
    <source>
        <strain evidence="5">H3</strain>
        <tissue evidence="5">Leaf</tissue>
    </source>
</reference>
<evidence type="ECO:0000256" key="3">
    <source>
        <dbReference type="SAM" id="Coils"/>
    </source>
</evidence>
<feature type="compositionally biased region" description="Polar residues" evidence="4">
    <location>
        <begin position="1117"/>
        <end position="1139"/>
    </location>
</feature>
<dbReference type="SUPFAM" id="SSF90257">
    <property type="entry name" value="Myosin rod fragments"/>
    <property type="match status" value="1"/>
</dbReference>
<protein>
    <recommendedName>
        <fullName evidence="7">Filament-like plant protein 4</fullName>
    </recommendedName>
</protein>
<dbReference type="Pfam" id="PF05911">
    <property type="entry name" value="FPP"/>
    <property type="match status" value="2"/>
</dbReference>
<feature type="region of interest" description="Disordered" evidence="4">
    <location>
        <begin position="440"/>
        <end position="476"/>
    </location>
</feature>
<keyword evidence="2 3" id="KW-0175">Coiled coil</keyword>
<feature type="compositionally biased region" description="Polar residues" evidence="4">
    <location>
        <begin position="464"/>
        <end position="476"/>
    </location>
</feature>
<dbReference type="EMBL" id="JABFUD020000014">
    <property type="protein sequence ID" value="KAI5070334.1"/>
    <property type="molecule type" value="Genomic_DNA"/>
</dbReference>
<dbReference type="Proteomes" id="UP000886520">
    <property type="component" value="Chromosome 14"/>
</dbReference>
<proteinExistence type="inferred from homology"/>
<comment type="similarity">
    <text evidence="1">Belongs to the FPP family.</text>
</comment>
<dbReference type="PANTHER" id="PTHR31580">
    <property type="entry name" value="FILAMENT-LIKE PLANT PROTEIN 4"/>
    <property type="match status" value="1"/>
</dbReference>
<sequence length="1153" mass="127154">MGDRGLDQQLFFQTQETLVPTVVEDHRLTEAISLREQAEANLKVLKEELSNALKDAASKEATAKQHEKVMEEAVLGWEKAEKEALSYKQELEAASKQKTILEDRNAHLDGALKECMKQVRHVKEEQEKKIDETILTKTREWEKIKAEVDAKQVELERRLMESEAQNSAMAKSLQERAKKILDANEVKERAETQGRVLQVKVSSLEKEISALKYELHVLNKELEIRNEEVECNKKAADAAHKQHLDNVKKVAKLEADCQRLRNLVRKKLPGPAAIAQMRREVEGPSSRENGAGEMKRRPSKSLTNGSMSFSSSYQSEVSTSSRDVELLKDRMSSMEEETKLLKEALSKRNEELHASRMLCAKTANKLSIAEDHIESLQGTPKETRTNVFDVNTNTEPSITSASEEVTSASNVEEASRAESWASALISELALFKKGKPVLEEVKEPTDSSQANDSPASKQEIAASQGVNQSDNSSSESAMTDSCFQELDLLCKELDCKFSSIEDQVWSMKSENGDYDKQVTETLMSSFDTAHQKFAQLEKVIQGIGEARRSCGSMLPSSPATMAISEDLSLVNPIPVSTLRSVLSELIVLLEALFLRCKQKPETSLSVDADSPSEQENGSSKDTTLAPAWNEQKQALITSKDSFLEGKSAVSEFLIRFGIILCEVCDLESAELEELLGSVSAVSSPQLADVSPAGFMSEIALVRDQLQQMGDAKAELELQIASISEELGGTKIELGESKDLVINLQSKVAGLHAIEKNLSEVEAIKVELQGKLREAEGEVNKLQTSIASLTLELAEEKKVHGLAAVKCEELECQLRGRLIYEDECNGKVPDDEDTRLGKERELVAAKEKLSECQRTIHALGKQLSALSSPPTELSPGGSFDTVSMDSASLIEQRMQMELQNGAGSMEHHANSHQNYHHQSYNGDGRYNGELTLSPRAPMVATGNYHSGRRIRMLTPPPPPPPPPAMQIHSGWNSAGNGRMRTRAYNEEMLEQTPRGWAGHSNGSYTKGARHQNGGPPPETEHAPHHHHHTYQQPAQRRPAYVSPSCQYSQRSYEGGGPTWAPGYLPEEEEGQLALTVYSPPHTAMSSPARSPARYVQQQLGAGRASGRTAIRTSLTESMNAAASESNNFFTESKAPSNSKPSALGKLFSRTKNHR</sequence>
<evidence type="ECO:0000256" key="1">
    <source>
        <dbReference type="ARBA" id="ARBA00005921"/>
    </source>
</evidence>
<comment type="caution">
    <text evidence="5">The sequence shown here is derived from an EMBL/GenBank/DDBJ whole genome shotgun (WGS) entry which is preliminary data.</text>
</comment>
<evidence type="ECO:0000313" key="6">
    <source>
        <dbReference type="Proteomes" id="UP000886520"/>
    </source>
</evidence>